<organism evidence="1 2">
    <name type="scientific">Coemansia spiralis</name>
    <dbReference type="NCBI Taxonomy" id="417178"/>
    <lineage>
        <taxon>Eukaryota</taxon>
        <taxon>Fungi</taxon>
        <taxon>Fungi incertae sedis</taxon>
        <taxon>Zoopagomycota</taxon>
        <taxon>Kickxellomycotina</taxon>
        <taxon>Kickxellomycetes</taxon>
        <taxon>Kickxellales</taxon>
        <taxon>Kickxellaceae</taxon>
        <taxon>Coemansia</taxon>
    </lineage>
</organism>
<evidence type="ECO:0000313" key="1">
    <source>
        <dbReference type="EMBL" id="KAJ2690207.1"/>
    </source>
</evidence>
<gene>
    <name evidence="1" type="ORF">IWW39_000888</name>
</gene>
<protein>
    <submittedName>
        <fullName evidence="1">Uncharacterized protein</fullName>
    </submittedName>
</protein>
<sequence length="100" mass="11307">MSDSTYIYCIKVCHKIGGHFMTPLYVYVNKNYTLCILVAPDKVVVDGYSWNLRINTPDYFACQLSPMVGIQAHVMEIYDGQALPPLLTEPYDGSAFPHSR</sequence>
<proteinExistence type="predicted"/>
<dbReference type="EMBL" id="JANBTX010000014">
    <property type="protein sequence ID" value="KAJ2690207.1"/>
    <property type="molecule type" value="Genomic_DNA"/>
</dbReference>
<dbReference type="Proteomes" id="UP001151516">
    <property type="component" value="Unassembled WGS sequence"/>
</dbReference>
<dbReference type="AlphaFoldDB" id="A0A9W8GLP4"/>
<name>A0A9W8GLP4_9FUNG</name>
<keyword evidence="2" id="KW-1185">Reference proteome</keyword>
<accession>A0A9W8GLP4</accession>
<comment type="caution">
    <text evidence="1">The sequence shown here is derived from an EMBL/GenBank/DDBJ whole genome shotgun (WGS) entry which is preliminary data.</text>
</comment>
<reference evidence="1" key="1">
    <citation type="submission" date="2022-07" db="EMBL/GenBank/DDBJ databases">
        <title>Phylogenomic reconstructions and comparative analyses of Kickxellomycotina fungi.</title>
        <authorList>
            <person name="Reynolds N.K."/>
            <person name="Stajich J.E."/>
            <person name="Barry K."/>
            <person name="Grigoriev I.V."/>
            <person name="Crous P."/>
            <person name="Smith M.E."/>
        </authorList>
    </citation>
    <scope>NUCLEOTIDE SEQUENCE</scope>
    <source>
        <strain evidence="1">CBS 109367</strain>
    </source>
</reference>
<evidence type="ECO:0000313" key="2">
    <source>
        <dbReference type="Proteomes" id="UP001151516"/>
    </source>
</evidence>